<sequence length="88" mass="9680">MADEGEDVKPKINIHVEFEGQTCTMKIRSNTALRKVFEAAEKRFGKEPGTIRFTLNGVRLAPEHTPAELGMEDGDQIDGHLPQVGGSM</sequence>
<dbReference type="InterPro" id="IPR022617">
    <property type="entry name" value="Rad60/SUMO-like_dom"/>
</dbReference>
<gene>
    <name evidence="3" type="ORF">BXZ70DRAFT_510218</name>
</gene>
<protein>
    <submittedName>
        <fullName evidence="3">Ubiquitin-related domain-containing protein</fullName>
    </submittedName>
</protein>
<dbReference type="SUPFAM" id="SSF54236">
    <property type="entry name" value="Ubiquitin-like"/>
    <property type="match status" value="1"/>
</dbReference>
<feature type="domain" description="Ubiquitin-like" evidence="2">
    <location>
        <begin position="12"/>
        <end position="86"/>
    </location>
</feature>
<name>A0A8K0UV14_9AGAR</name>
<reference evidence="3" key="1">
    <citation type="journal article" date="2021" name="New Phytol.">
        <title>Evolutionary innovations through gain and loss of genes in the ectomycorrhizal Boletales.</title>
        <authorList>
            <person name="Wu G."/>
            <person name="Miyauchi S."/>
            <person name="Morin E."/>
            <person name="Kuo A."/>
            <person name="Drula E."/>
            <person name="Varga T."/>
            <person name="Kohler A."/>
            <person name="Feng B."/>
            <person name="Cao Y."/>
            <person name="Lipzen A."/>
            <person name="Daum C."/>
            <person name="Hundley H."/>
            <person name="Pangilinan J."/>
            <person name="Johnson J."/>
            <person name="Barry K."/>
            <person name="LaButti K."/>
            <person name="Ng V."/>
            <person name="Ahrendt S."/>
            <person name="Min B."/>
            <person name="Choi I.G."/>
            <person name="Park H."/>
            <person name="Plett J.M."/>
            <person name="Magnuson J."/>
            <person name="Spatafora J.W."/>
            <person name="Nagy L.G."/>
            <person name="Henrissat B."/>
            <person name="Grigoriev I.V."/>
            <person name="Yang Z.L."/>
            <person name="Xu J."/>
            <person name="Martin F.M."/>
        </authorList>
    </citation>
    <scope>NUCLEOTIDE SEQUENCE</scope>
    <source>
        <strain evidence="3">KKN 215</strain>
    </source>
</reference>
<dbReference type="Gene3D" id="3.10.20.90">
    <property type="entry name" value="Phosphatidylinositol 3-kinase Catalytic Subunit, Chain A, domain 1"/>
    <property type="match status" value="1"/>
</dbReference>
<dbReference type="InterPro" id="IPR000626">
    <property type="entry name" value="Ubiquitin-like_dom"/>
</dbReference>
<dbReference type="PANTHER" id="PTHR10562">
    <property type="entry name" value="SMALL UBIQUITIN-RELATED MODIFIER"/>
    <property type="match status" value="1"/>
</dbReference>
<dbReference type="InterPro" id="IPR029071">
    <property type="entry name" value="Ubiquitin-like_domsf"/>
</dbReference>
<feature type="region of interest" description="Disordered" evidence="1">
    <location>
        <begin position="68"/>
        <end position="88"/>
    </location>
</feature>
<comment type="caution">
    <text evidence="3">The sequence shown here is derived from an EMBL/GenBank/DDBJ whole genome shotgun (WGS) entry which is preliminary data.</text>
</comment>
<evidence type="ECO:0000313" key="3">
    <source>
        <dbReference type="EMBL" id="KAH8105198.1"/>
    </source>
</evidence>
<dbReference type="Proteomes" id="UP000813824">
    <property type="component" value="Unassembled WGS sequence"/>
</dbReference>
<evidence type="ECO:0000313" key="4">
    <source>
        <dbReference type="Proteomes" id="UP000813824"/>
    </source>
</evidence>
<keyword evidence="4" id="KW-1185">Reference proteome</keyword>
<evidence type="ECO:0000256" key="1">
    <source>
        <dbReference type="SAM" id="MobiDB-lite"/>
    </source>
</evidence>
<dbReference type="PROSITE" id="PS50053">
    <property type="entry name" value="UBIQUITIN_2"/>
    <property type="match status" value="1"/>
</dbReference>
<dbReference type="CDD" id="cd01763">
    <property type="entry name" value="Ubl_SUMO_like"/>
    <property type="match status" value="1"/>
</dbReference>
<dbReference type="OrthoDB" id="442921at2759"/>
<dbReference type="AlphaFoldDB" id="A0A8K0UV14"/>
<proteinExistence type="predicted"/>
<dbReference type="Pfam" id="PF11976">
    <property type="entry name" value="Rad60-SLD"/>
    <property type="match status" value="1"/>
</dbReference>
<dbReference type="EMBL" id="JAEVFJ010000004">
    <property type="protein sequence ID" value="KAH8105198.1"/>
    <property type="molecule type" value="Genomic_DNA"/>
</dbReference>
<organism evidence="3 4">
    <name type="scientific">Cristinia sonorae</name>
    <dbReference type="NCBI Taxonomy" id="1940300"/>
    <lineage>
        <taxon>Eukaryota</taxon>
        <taxon>Fungi</taxon>
        <taxon>Dikarya</taxon>
        <taxon>Basidiomycota</taxon>
        <taxon>Agaricomycotina</taxon>
        <taxon>Agaricomycetes</taxon>
        <taxon>Agaricomycetidae</taxon>
        <taxon>Agaricales</taxon>
        <taxon>Pleurotineae</taxon>
        <taxon>Stephanosporaceae</taxon>
        <taxon>Cristinia</taxon>
    </lineage>
</organism>
<accession>A0A8K0UV14</accession>
<evidence type="ECO:0000259" key="2">
    <source>
        <dbReference type="PROSITE" id="PS50053"/>
    </source>
</evidence>